<sequence>MACRSIERAEEAKADIEKSCQGFTGTGKIVVAKCDLASLTSVREFAQTVLDTEAQINILVNNAGIMMCPKGETEDGFELQFGTNHLGHFLLTVLLLPRIRNSKPARIVTVSSTAHKRGAINFDDLNYKKRQYNSMEAYSQSKLANVMFTRELANKLKEYNIEDINAYCLHPGVIRTELGRHLNETMFKGARPLIGFVFGPFMKSPELGAQTSIYCAVDEKCANETGLYYSDCEVVTPSSKALNNAMCKKLWDASMELVGLQDYNPFTAADPGVKAQN</sequence>
<reference evidence="2" key="1">
    <citation type="journal article" date="2016" name="Insect Biochem. Mol. Biol.">
        <title>Multifaceted biological insights from a draft genome sequence of the tobacco hornworm moth, Manduca sexta.</title>
        <authorList>
            <person name="Kanost M.R."/>
            <person name="Arrese E.L."/>
            <person name="Cao X."/>
            <person name="Chen Y.R."/>
            <person name="Chellapilla S."/>
            <person name="Goldsmith M.R."/>
            <person name="Grosse-Wilde E."/>
            <person name="Heckel D.G."/>
            <person name="Herndon N."/>
            <person name="Jiang H."/>
            <person name="Papanicolaou A."/>
            <person name="Qu J."/>
            <person name="Soulages J.L."/>
            <person name="Vogel H."/>
            <person name="Walters J."/>
            <person name="Waterhouse R.M."/>
            <person name="Ahn S.J."/>
            <person name="Almeida F.C."/>
            <person name="An C."/>
            <person name="Aqrawi P."/>
            <person name="Bretschneider A."/>
            <person name="Bryant W.B."/>
            <person name="Bucks S."/>
            <person name="Chao H."/>
            <person name="Chevignon G."/>
            <person name="Christen J.M."/>
            <person name="Clarke D.F."/>
            <person name="Dittmer N.T."/>
            <person name="Ferguson L.C.F."/>
            <person name="Garavelou S."/>
            <person name="Gordon K.H.J."/>
            <person name="Gunaratna R.T."/>
            <person name="Han Y."/>
            <person name="Hauser F."/>
            <person name="He Y."/>
            <person name="Heidel-Fischer H."/>
            <person name="Hirsh A."/>
            <person name="Hu Y."/>
            <person name="Jiang H."/>
            <person name="Kalra D."/>
            <person name="Klinner C."/>
            <person name="Konig C."/>
            <person name="Kovar C."/>
            <person name="Kroll A.R."/>
            <person name="Kuwar S.S."/>
            <person name="Lee S.L."/>
            <person name="Lehman R."/>
            <person name="Li K."/>
            <person name="Li Z."/>
            <person name="Liang H."/>
            <person name="Lovelace S."/>
            <person name="Lu Z."/>
            <person name="Mansfield J.H."/>
            <person name="McCulloch K.J."/>
            <person name="Mathew T."/>
            <person name="Morton B."/>
            <person name="Muzny D.M."/>
            <person name="Neunemann D."/>
            <person name="Ongeri F."/>
            <person name="Pauchet Y."/>
            <person name="Pu L.L."/>
            <person name="Pyrousis I."/>
            <person name="Rao X.J."/>
            <person name="Redding A."/>
            <person name="Roesel C."/>
            <person name="Sanchez-Gracia A."/>
            <person name="Schaack S."/>
            <person name="Shukla A."/>
            <person name="Tetreau G."/>
            <person name="Wang Y."/>
            <person name="Xiong G.H."/>
            <person name="Traut W."/>
            <person name="Walsh T.K."/>
            <person name="Worley K.C."/>
            <person name="Wu D."/>
            <person name="Wu W."/>
            <person name="Wu Y.Q."/>
            <person name="Zhang X."/>
            <person name="Zou Z."/>
            <person name="Zucker H."/>
            <person name="Briscoe A.D."/>
            <person name="Burmester T."/>
            <person name="Clem R.J."/>
            <person name="Feyereisen R."/>
            <person name="Grimmelikhuijzen C.J.P."/>
            <person name="Hamodrakas S.J."/>
            <person name="Hansson B.S."/>
            <person name="Huguet E."/>
            <person name="Jermiin L.S."/>
            <person name="Lan Q."/>
            <person name="Lehman H.K."/>
            <person name="Lorenzen M."/>
            <person name="Merzendorfer H."/>
            <person name="Michalopoulos I."/>
            <person name="Morton D.B."/>
            <person name="Muthukrishnan S."/>
            <person name="Oakeshott J.G."/>
            <person name="Palmer W."/>
            <person name="Park Y."/>
            <person name="Passarelli A.L."/>
            <person name="Rozas J."/>
            <person name="Schwartz L.M."/>
            <person name="Smith W."/>
            <person name="Southgate A."/>
            <person name="Vilcinskas A."/>
            <person name="Vogt R."/>
            <person name="Wang P."/>
            <person name="Werren J."/>
            <person name="Yu X.Q."/>
            <person name="Zhou J.J."/>
            <person name="Brown S.J."/>
            <person name="Scherer S.E."/>
            <person name="Richards S."/>
            <person name="Blissard G.W."/>
        </authorList>
    </citation>
    <scope>NUCLEOTIDE SEQUENCE</scope>
</reference>
<keyword evidence="1" id="KW-0560">Oxidoreductase</keyword>
<keyword evidence="3" id="KW-1185">Reference proteome</keyword>
<protein>
    <submittedName>
        <fullName evidence="2">Uncharacterized protein</fullName>
    </submittedName>
</protein>
<proteinExistence type="predicted"/>
<evidence type="ECO:0000313" key="3">
    <source>
        <dbReference type="Proteomes" id="UP000791440"/>
    </source>
</evidence>
<accession>A0A922CRU2</accession>
<dbReference type="AlphaFoldDB" id="A0A922CRU2"/>
<dbReference type="InterPro" id="IPR002347">
    <property type="entry name" value="SDR_fam"/>
</dbReference>
<dbReference type="Pfam" id="PF00106">
    <property type="entry name" value="adh_short"/>
    <property type="match status" value="1"/>
</dbReference>
<name>A0A922CRU2_MANSE</name>
<organism evidence="2 3">
    <name type="scientific">Manduca sexta</name>
    <name type="common">Tobacco hawkmoth</name>
    <name type="synonym">Tobacco hornworm</name>
    <dbReference type="NCBI Taxonomy" id="7130"/>
    <lineage>
        <taxon>Eukaryota</taxon>
        <taxon>Metazoa</taxon>
        <taxon>Ecdysozoa</taxon>
        <taxon>Arthropoda</taxon>
        <taxon>Hexapoda</taxon>
        <taxon>Insecta</taxon>
        <taxon>Pterygota</taxon>
        <taxon>Neoptera</taxon>
        <taxon>Endopterygota</taxon>
        <taxon>Lepidoptera</taxon>
        <taxon>Glossata</taxon>
        <taxon>Ditrysia</taxon>
        <taxon>Bombycoidea</taxon>
        <taxon>Sphingidae</taxon>
        <taxon>Sphinginae</taxon>
        <taxon>Sphingini</taxon>
        <taxon>Manduca</taxon>
    </lineage>
</organism>
<dbReference type="EMBL" id="JH668493">
    <property type="protein sequence ID" value="KAG6455568.1"/>
    <property type="molecule type" value="Genomic_DNA"/>
</dbReference>
<dbReference type="PANTHER" id="PTHR43157">
    <property type="entry name" value="PHOSPHATIDYLINOSITOL-GLYCAN BIOSYNTHESIS CLASS F PROTEIN-RELATED"/>
    <property type="match status" value="1"/>
</dbReference>
<gene>
    <name evidence="2" type="ORF">O3G_MSEX009266</name>
</gene>
<dbReference type="Proteomes" id="UP000791440">
    <property type="component" value="Unassembled WGS sequence"/>
</dbReference>
<dbReference type="GO" id="GO:0016491">
    <property type="term" value="F:oxidoreductase activity"/>
    <property type="evidence" value="ECO:0007669"/>
    <property type="project" value="UniProtKB-KW"/>
</dbReference>
<evidence type="ECO:0000313" key="2">
    <source>
        <dbReference type="EMBL" id="KAG6455568.1"/>
    </source>
</evidence>
<comment type="caution">
    <text evidence="2">The sequence shown here is derived from an EMBL/GenBank/DDBJ whole genome shotgun (WGS) entry which is preliminary data.</text>
</comment>
<evidence type="ECO:0000256" key="1">
    <source>
        <dbReference type="ARBA" id="ARBA00023002"/>
    </source>
</evidence>
<dbReference type="PANTHER" id="PTHR43157:SF73">
    <property type="entry name" value="WW DOMAIN-CONTAINING OXIDOREDUCTASE-LIKE PROTEIN"/>
    <property type="match status" value="1"/>
</dbReference>
<reference evidence="2" key="2">
    <citation type="submission" date="2020-12" db="EMBL/GenBank/DDBJ databases">
        <authorList>
            <person name="Kanost M."/>
        </authorList>
    </citation>
    <scope>NUCLEOTIDE SEQUENCE</scope>
</reference>